<evidence type="ECO:0000313" key="2">
    <source>
        <dbReference type="EMBL" id="RNF07186.1"/>
    </source>
</evidence>
<dbReference type="EMBL" id="MKGL01000092">
    <property type="protein sequence ID" value="RNF07186.1"/>
    <property type="molecule type" value="Genomic_DNA"/>
</dbReference>
<reference evidence="2 3" key="1">
    <citation type="journal article" date="2018" name="BMC Genomics">
        <title>Genomic comparison of Trypanosoma conorhini and Trypanosoma rangeli to Trypanosoma cruzi strains of high and low virulence.</title>
        <authorList>
            <person name="Bradwell K.R."/>
            <person name="Koparde V.N."/>
            <person name="Matveyev A.V."/>
            <person name="Serrano M.G."/>
            <person name="Alves J.M."/>
            <person name="Parikh H."/>
            <person name="Huang B."/>
            <person name="Lee V."/>
            <person name="Espinosa-Alvarez O."/>
            <person name="Ortiz P.A."/>
            <person name="Costa-Martins A.G."/>
            <person name="Teixeira M.M."/>
            <person name="Buck G.A."/>
        </authorList>
    </citation>
    <scope>NUCLEOTIDE SEQUENCE [LARGE SCALE GENOMIC DNA]</scope>
    <source>
        <strain evidence="2 3">AM80</strain>
    </source>
</reference>
<accession>A0A422NP23</accession>
<name>A0A422NP23_TRYRA</name>
<dbReference type="AlphaFoldDB" id="A0A422NP23"/>
<feature type="region of interest" description="Disordered" evidence="1">
    <location>
        <begin position="274"/>
        <end position="301"/>
    </location>
</feature>
<evidence type="ECO:0000256" key="1">
    <source>
        <dbReference type="SAM" id="MobiDB-lite"/>
    </source>
</evidence>
<feature type="region of interest" description="Disordered" evidence="1">
    <location>
        <begin position="35"/>
        <end position="72"/>
    </location>
</feature>
<dbReference type="OrthoDB" id="244226at2759"/>
<organism evidence="2 3">
    <name type="scientific">Trypanosoma rangeli</name>
    <dbReference type="NCBI Taxonomy" id="5698"/>
    <lineage>
        <taxon>Eukaryota</taxon>
        <taxon>Discoba</taxon>
        <taxon>Euglenozoa</taxon>
        <taxon>Kinetoplastea</taxon>
        <taxon>Metakinetoplastina</taxon>
        <taxon>Trypanosomatida</taxon>
        <taxon>Trypanosomatidae</taxon>
        <taxon>Trypanosoma</taxon>
        <taxon>Herpetosoma</taxon>
    </lineage>
</organism>
<sequence>MPPGKEEGLETYTTLLGTKAYILHYVPFDDSCDDTAKNERGGTASRVQRHTSASPGPRRGFPPRKKKSFGARVLPEPPRWGCLRGENEKSVGYCIDLPSTNKEKIASRIFPGLPANFDSLLPTTVVVPPLATSASSKAPLPASNRAVVNAAQASPATEELAVPAVPTAHIPPVFSAPEVASADVPGLSLASPLHVNCGHAAGPSACSADNHQYMMEGGFVYCPRCGVKLRREALVEYSPADCPVTHDQAGDEKEGGETSNYCFLCGTFLGVPSRPSQGKREKGPKEGNASGIRWQPPPARLGVPRAISLGPASTTLERTKTVTTPHACMYASARAAAVATSTASEERELGRPGFGMEKSTITPHQGLGEIQVRKIFNSVPVGASETNVKKNAACGENATETFTTETSLPYPLRSASAAANTTSANRAVNSPFMHSEEMKQEKAARASVPTHAVSLHGGGETRVPSSAPQVEMLYTVGVPGVTCGLPHCALCEPPVDLPLPPVMLTQRYFAKAEAEGPADASVIVVHNHYYHKM</sequence>
<dbReference type="OMA" id="CMYASAR"/>
<gene>
    <name evidence="2" type="ORF">TraAM80_03558</name>
</gene>
<dbReference type="RefSeq" id="XP_029239685.1">
    <property type="nucleotide sequence ID" value="XM_029380521.1"/>
</dbReference>
<dbReference type="GeneID" id="40327491"/>
<dbReference type="Proteomes" id="UP000283634">
    <property type="component" value="Unassembled WGS sequence"/>
</dbReference>
<proteinExistence type="predicted"/>
<comment type="caution">
    <text evidence="2">The sequence shown here is derived from an EMBL/GenBank/DDBJ whole genome shotgun (WGS) entry which is preliminary data.</text>
</comment>
<protein>
    <submittedName>
        <fullName evidence="2">Uncharacterized protein</fullName>
    </submittedName>
</protein>
<keyword evidence="3" id="KW-1185">Reference proteome</keyword>
<evidence type="ECO:0000313" key="3">
    <source>
        <dbReference type="Proteomes" id="UP000283634"/>
    </source>
</evidence>